<organism evidence="3 4">
    <name type="scientific">Streptomyces carpinensis</name>
    <dbReference type="NCBI Taxonomy" id="66369"/>
    <lineage>
        <taxon>Bacteria</taxon>
        <taxon>Bacillati</taxon>
        <taxon>Actinomycetota</taxon>
        <taxon>Actinomycetes</taxon>
        <taxon>Kitasatosporales</taxon>
        <taxon>Streptomycetaceae</taxon>
        <taxon>Streptomyces</taxon>
    </lineage>
</organism>
<gene>
    <name evidence="3" type="ORF">ABT317_02925</name>
</gene>
<reference evidence="3 4" key="1">
    <citation type="submission" date="2024-06" db="EMBL/GenBank/DDBJ databases">
        <title>The Natural Products Discovery Center: Release of the First 8490 Sequenced Strains for Exploring Actinobacteria Biosynthetic Diversity.</title>
        <authorList>
            <person name="Kalkreuter E."/>
            <person name="Kautsar S.A."/>
            <person name="Yang D."/>
            <person name="Bader C.D."/>
            <person name="Teijaro C.N."/>
            <person name="Fluegel L."/>
            <person name="Davis C.M."/>
            <person name="Simpson J.R."/>
            <person name="Lauterbach L."/>
            <person name="Steele A.D."/>
            <person name="Gui C."/>
            <person name="Meng S."/>
            <person name="Li G."/>
            <person name="Viehrig K."/>
            <person name="Ye F."/>
            <person name="Su P."/>
            <person name="Kiefer A.F."/>
            <person name="Nichols A."/>
            <person name="Cepeda A.J."/>
            <person name="Yan W."/>
            <person name="Fan B."/>
            <person name="Jiang Y."/>
            <person name="Adhikari A."/>
            <person name="Zheng C.-J."/>
            <person name="Schuster L."/>
            <person name="Cowan T.M."/>
            <person name="Smanski M.J."/>
            <person name="Chevrette M.G."/>
            <person name="De Carvalho L.P.S."/>
            <person name="Shen B."/>
        </authorList>
    </citation>
    <scope>NUCLEOTIDE SEQUENCE [LARGE SCALE GENOMIC DNA]</scope>
    <source>
        <strain evidence="3 4">NPDC000634</strain>
    </source>
</reference>
<protein>
    <recommendedName>
        <fullName evidence="5">Lipoprotein</fullName>
    </recommendedName>
</protein>
<proteinExistence type="predicted"/>
<dbReference type="Proteomes" id="UP001458415">
    <property type="component" value="Unassembled WGS sequence"/>
</dbReference>
<feature type="compositionally biased region" description="Acidic residues" evidence="1">
    <location>
        <begin position="101"/>
        <end position="110"/>
    </location>
</feature>
<feature type="chain" id="PRO_5046082339" description="Lipoprotein" evidence="2">
    <location>
        <begin position="25"/>
        <end position="110"/>
    </location>
</feature>
<evidence type="ECO:0000313" key="3">
    <source>
        <dbReference type="EMBL" id="MER6976019.1"/>
    </source>
</evidence>
<comment type="caution">
    <text evidence="3">The sequence shown here is derived from an EMBL/GenBank/DDBJ whole genome shotgun (WGS) entry which is preliminary data.</text>
</comment>
<feature type="signal peptide" evidence="2">
    <location>
        <begin position="1"/>
        <end position="24"/>
    </location>
</feature>
<evidence type="ECO:0008006" key="5">
    <source>
        <dbReference type="Google" id="ProtNLM"/>
    </source>
</evidence>
<keyword evidence="2" id="KW-0732">Signal</keyword>
<accession>A0ABV1VVS4</accession>
<evidence type="ECO:0000313" key="4">
    <source>
        <dbReference type="Proteomes" id="UP001458415"/>
    </source>
</evidence>
<dbReference type="RefSeq" id="WP_086726999.1">
    <property type="nucleotide sequence ID" value="NZ_MUBM01000165.1"/>
</dbReference>
<feature type="region of interest" description="Disordered" evidence="1">
    <location>
        <begin position="44"/>
        <end position="110"/>
    </location>
</feature>
<name>A0ABV1VVS4_9ACTN</name>
<evidence type="ECO:0000256" key="2">
    <source>
        <dbReference type="SAM" id="SignalP"/>
    </source>
</evidence>
<feature type="compositionally biased region" description="Low complexity" evidence="1">
    <location>
        <begin position="58"/>
        <end position="81"/>
    </location>
</feature>
<evidence type="ECO:0000256" key="1">
    <source>
        <dbReference type="SAM" id="MobiDB-lite"/>
    </source>
</evidence>
<dbReference type="PROSITE" id="PS51257">
    <property type="entry name" value="PROKAR_LIPOPROTEIN"/>
    <property type="match status" value="1"/>
</dbReference>
<sequence>MENRTVVGLAVAAVAALIIGAACSSQLDGNDSGCQGAGQLHAALAAADKPSPRPAAPAPAKRAPAAPPKLTKAPAPRPTARVSKAPHTAGHGHHGGHGVDIDIDIDVDGC</sequence>
<keyword evidence="4" id="KW-1185">Reference proteome</keyword>
<dbReference type="EMBL" id="JBEPCU010000019">
    <property type="protein sequence ID" value="MER6976019.1"/>
    <property type="molecule type" value="Genomic_DNA"/>
</dbReference>